<gene>
    <name evidence="6" type="ORF">HRQ87_13735</name>
</gene>
<dbReference type="InterPro" id="IPR011055">
    <property type="entry name" value="Dup_hybrid_motif"/>
</dbReference>
<keyword evidence="3" id="KW-0812">Transmembrane</keyword>
<dbReference type="SUPFAM" id="SSF51261">
    <property type="entry name" value="Duplicated hybrid motif"/>
    <property type="match status" value="1"/>
</dbReference>
<keyword evidence="3" id="KW-0472">Membrane</keyword>
<proteinExistence type="predicted"/>
<evidence type="ECO:0000313" key="6">
    <source>
        <dbReference type="EMBL" id="NSX55863.1"/>
    </source>
</evidence>
<evidence type="ECO:0000313" key="7">
    <source>
        <dbReference type="Proteomes" id="UP000777935"/>
    </source>
</evidence>
<accession>A0ABX2ISI0</accession>
<comment type="caution">
    <text evidence="6">The sequence shown here is derived from an EMBL/GenBank/DDBJ whole genome shotgun (WGS) entry which is preliminary data.</text>
</comment>
<reference evidence="6 7" key="1">
    <citation type="submission" date="2020-06" db="EMBL/GenBank/DDBJ databases">
        <title>Sulfitobacter algicola sp. nov., isolated from green algae.</title>
        <authorList>
            <person name="Wang C."/>
        </authorList>
    </citation>
    <scope>NUCLEOTIDE SEQUENCE [LARGE SCALE GENOMIC DNA]</scope>
    <source>
        <strain evidence="6 7">1151</strain>
    </source>
</reference>
<organism evidence="6 7">
    <name type="scientific">Parasulfitobacter algicola</name>
    <dbReference type="NCBI Taxonomy" id="2614809"/>
    <lineage>
        <taxon>Bacteria</taxon>
        <taxon>Pseudomonadati</taxon>
        <taxon>Pseudomonadota</taxon>
        <taxon>Alphaproteobacteria</taxon>
        <taxon>Rhodobacterales</taxon>
        <taxon>Roseobacteraceae</taxon>
        <taxon>Parasulfitobacter</taxon>
    </lineage>
</organism>
<evidence type="ECO:0000256" key="1">
    <source>
        <dbReference type="ARBA" id="ARBA00022729"/>
    </source>
</evidence>
<protein>
    <submittedName>
        <fullName evidence="6">Peptidoglycan DD-metalloendopeptidase family protein</fullName>
    </submittedName>
</protein>
<dbReference type="EMBL" id="JABUFE010000008">
    <property type="protein sequence ID" value="NSX55863.1"/>
    <property type="molecule type" value="Genomic_DNA"/>
</dbReference>
<dbReference type="InterPro" id="IPR045974">
    <property type="entry name" value="DUF5930"/>
</dbReference>
<sequence length="481" mass="53336">MLRYFQRTAKDRYRCVGGRTTTCTGLGRSVNNKAVDVKPPLRNRLNHALERIFPERRLFLRSDSDTRFILLKPTSQLLIWVGGSALIAWSIISTAILLMDNIGAGNFREQAKRDMHVYQARLNALASERDLRAAEALAAQERFNAALDQVSQMQTQLLVLEDRRKELETGMEAVHATLRRAMQERDEARYEVSTLTTELQDAEVGANGNAGSREMDGAVGFLSSALEQTAKERDTVIADAAHALNTADDLKHRIQQMEDQNDAIFRQLEEAMTVSVEPLEKMFSAAGMDTDSLLRQVRRGYSGQGGPLTPLSFSTRGEEHSANTIRANQILNKMDQLNLYRIAAEKAPFAQPVKSAFRFTSPFGFRRDPKTGGRRMHNGVDFAAGTGTPLYATADGVVTHAGWQSGYGRLVKIKHEFGIETRYAHLSALNVKVGQRVSRGDKIGGMGASGRVTGVHLHYEVRVGGKPVNPMTYIKAARDVF</sequence>
<dbReference type="Gene3D" id="2.70.70.10">
    <property type="entry name" value="Glucose Permease (Domain IIA)"/>
    <property type="match status" value="1"/>
</dbReference>
<name>A0ABX2ISI0_9RHOB</name>
<dbReference type="Pfam" id="PF01551">
    <property type="entry name" value="Peptidase_M23"/>
    <property type="match status" value="1"/>
</dbReference>
<dbReference type="InterPro" id="IPR016047">
    <property type="entry name" value="M23ase_b-sheet_dom"/>
</dbReference>
<feature type="coiled-coil region" evidence="2">
    <location>
        <begin position="240"/>
        <end position="274"/>
    </location>
</feature>
<feature type="domain" description="M23ase beta-sheet core" evidence="4">
    <location>
        <begin position="375"/>
        <end position="470"/>
    </location>
</feature>
<dbReference type="PANTHER" id="PTHR21666:SF289">
    <property type="entry name" value="L-ALA--D-GLU ENDOPEPTIDASE"/>
    <property type="match status" value="1"/>
</dbReference>
<keyword evidence="2" id="KW-0175">Coiled coil</keyword>
<evidence type="ECO:0000256" key="3">
    <source>
        <dbReference type="SAM" id="Phobius"/>
    </source>
</evidence>
<evidence type="ECO:0000259" key="5">
    <source>
        <dbReference type="Pfam" id="PF19353"/>
    </source>
</evidence>
<dbReference type="Proteomes" id="UP000777935">
    <property type="component" value="Unassembled WGS sequence"/>
</dbReference>
<keyword evidence="7" id="KW-1185">Reference proteome</keyword>
<feature type="domain" description="DUF5930" evidence="5">
    <location>
        <begin position="41"/>
        <end position="358"/>
    </location>
</feature>
<dbReference type="PANTHER" id="PTHR21666">
    <property type="entry name" value="PEPTIDASE-RELATED"/>
    <property type="match status" value="1"/>
</dbReference>
<evidence type="ECO:0000259" key="4">
    <source>
        <dbReference type="Pfam" id="PF01551"/>
    </source>
</evidence>
<keyword evidence="3" id="KW-1133">Transmembrane helix</keyword>
<keyword evidence="1" id="KW-0732">Signal</keyword>
<feature type="transmembrane region" description="Helical" evidence="3">
    <location>
        <begin position="77"/>
        <end position="99"/>
    </location>
</feature>
<dbReference type="InterPro" id="IPR050570">
    <property type="entry name" value="Cell_wall_metabolism_enzyme"/>
</dbReference>
<dbReference type="CDD" id="cd12797">
    <property type="entry name" value="M23_peptidase"/>
    <property type="match status" value="1"/>
</dbReference>
<evidence type="ECO:0000256" key="2">
    <source>
        <dbReference type="SAM" id="Coils"/>
    </source>
</evidence>
<dbReference type="Pfam" id="PF19353">
    <property type="entry name" value="DUF5930"/>
    <property type="match status" value="1"/>
</dbReference>